<dbReference type="EMBL" id="JGZU01000015">
    <property type="protein sequence ID" value="KFJ05477.1"/>
    <property type="molecule type" value="Genomic_DNA"/>
</dbReference>
<dbReference type="Proteomes" id="UP000029080">
    <property type="component" value="Unassembled WGS sequence"/>
</dbReference>
<evidence type="ECO:0000313" key="1">
    <source>
        <dbReference type="EMBL" id="KFJ05477.1"/>
    </source>
</evidence>
<gene>
    <name evidence="1" type="ORF">BITS_0150</name>
</gene>
<sequence>MGGGTVNINENATFALTATNAGSYAGNLMAVSGATVNANPYSTFTITSDGTGALTALNVASGSVNVDQPTLFKLDLSGNTNASNSDKLVSSGKVNVTNSKQIFSDGTESEPINNLVITYNNTGTASSSTNDLESTTEVAETAIRSNIVGKIQDTLTFTRAGETVDIVDDQLSLSADNVLTGKVAVADGNNEDVWISVTITPTGGSAQQLTGEQGPYWRDTTTKYQTKTDADGNFTVDLSAYESLLSDKVLRLPFWQRRTLSMTLLRRPLQSFARKLILMFRHMRIPL</sequence>
<comment type="caution">
    <text evidence="1">The sequence shown here is derived from an EMBL/GenBank/DDBJ whole genome shotgun (WGS) entry which is preliminary data.</text>
</comment>
<dbReference type="eggNOG" id="ENOG5033XUB">
    <property type="taxonomic scope" value="Bacteria"/>
</dbReference>
<keyword evidence="2" id="KW-1185">Reference proteome</keyword>
<dbReference type="STRING" id="356829.BITS_0150"/>
<proteinExistence type="predicted"/>
<accession>A0A087ECH6</accession>
<name>A0A087ECH6_9BIFI</name>
<reference evidence="1 2" key="1">
    <citation type="submission" date="2014-03" db="EMBL/GenBank/DDBJ databases">
        <title>Genomics of Bifidobacteria.</title>
        <authorList>
            <person name="Ventura M."/>
            <person name="Milani C."/>
            <person name="Lugli G.A."/>
        </authorList>
    </citation>
    <scope>NUCLEOTIDE SEQUENCE [LARGE SCALE GENOMIC DNA]</scope>
    <source>
        <strain evidence="1 2">JCM 13495</strain>
    </source>
</reference>
<protein>
    <submittedName>
        <fullName evidence="1">Putative fibrinogen-binding protein</fullName>
    </submittedName>
</protein>
<organism evidence="1 2">
    <name type="scientific">Bifidobacterium tsurumiense</name>
    <dbReference type="NCBI Taxonomy" id="356829"/>
    <lineage>
        <taxon>Bacteria</taxon>
        <taxon>Bacillati</taxon>
        <taxon>Actinomycetota</taxon>
        <taxon>Actinomycetes</taxon>
        <taxon>Bifidobacteriales</taxon>
        <taxon>Bifidobacteriaceae</taxon>
        <taxon>Bifidobacterium</taxon>
    </lineage>
</organism>
<evidence type="ECO:0000313" key="2">
    <source>
        <dbReference type="Proteomes" id="UP000029080"/>
    </source>
</evidence>
<dbReference type="AlphaFoldDB" id="A0A087ECH6"/>